<comment type="caution">
    <text evidence="5">The sequence shown here is derived from an EMBL/GenBank/DDBJ whole genome shotgun (WGS) entry which is preliminary data.</text>
</comment>
<dbReference type="InterPro" id="IPR011430">
    <property type="entry name" value="UTP20_N"/>
</dbReference>
<accession>A0AAI9WZ86</accession>
<feature type="region of interest" description="Disordered" evidence="1">
    <location>
        <begin position="1577"/>
        <end position="1599"/>
    </location>
</feature>
<dbReference type="Pfam" id="PF23099">
    <property type="entry name" value="UTP20_C"/>
    <property type="match status" value="1"/>
</dbReference>
<dbReference type="InterPro" id="IPR046523">
    <property type="entry name" value="UTP20_dom"/>
</dbReference>
<sequence length="2632" mass="299087">MGGSHLGIAWRNSVDSVTGWRHYRAKRDGVDSVTGWRHYRAKRDGVDSVTGWRHYRAKRDGVDSVTGWRHYRAKRDGVDSVTGWRHYRAKRDGVDSVTGQRQYRAETQRHYLASLDSLDSQCRSRDTIDCGPVSTGNTIDAISLCSIERVESIKIEPSRKLGKRIHDEVESSHLLTTLEYWKELNLSGVFTKVVDEIEEVCQSLPQVLHHQQRIYRVIHDAVALNDIHSLQPLLELLSQFVHDLGPDFLVFYSKTLHLLTKVALLQNPNDFQNNKNTSNSLDWIFNTLAFIFKYLVKFLIEDLEPTFVELVPLLKLTNRVYISRFCAEALSFLIRKSGSESLTKFVQYCLNDQDILGNDNYCESLKIMFSESMKNTSGTFHTKAKIILSTIVECVVSSALLDTQPRLIGLLSDILLDVLHHGGVEACENFYQLVTSTLEDLLKIKQDDELKSLKLLISCQVLFTLCFADSGSKVKDWTCVLDVVDNIITKMSHSATLSRELIESFIYLLVIIFRNVDMQILLKRQKRIFDAVLSINAGDDFLLFAESGLAVAGKNLRNFGIAKYIQEYINKADGPEKLKRVVLFLEHTKQSNLFIDDKFIISKRIIQEISIASIADIESEKYFDLYWKLLLFQYSESCEIDIDILKNLLFSLPSTLQGIEISPLVLDILYQKLTTNTTTLSSTATTKEIINFLDKSFNQLNKSSNFLSTMTKIVEFAEDPNIFMQRALDCLYLPNHESRENAVALISKILLLDGKESTSLLSQINIIEQIPLTIDTSRDILLRVRNLVTDFAKDIKPSQFDKTIIVNYLFGLLSNRFQPCWKAVYETIPLISHICKNEIWQLAYSILTRDFSDNSQKRKEFVSIDSCLINWQPRNHKLLHNFQYFETTFFNCFRNIDNSITEICQESTNRNQFNSFLRTNTLQALKAAPSVADIPKLVPLVVNGETEDHQQQDWSRNDKNELLALFAQFKNLQKKSGSRELYDYMLMLLSSTHSKTQQLAIDVLFAFNDPVINKYKDNLKNLLDDITFSDEISTFIETMNFEDDKSVLMPLVIRILFGKVQGKPRSNSKQGNKNAVISFLPNFDTEDILSFIEVGANKLEYANYFNKKVPTVSLGLDKSELKRMTGFISLLQQIYEVLSKNYAKVLQATIQPLIYSLVSAQNRLDTPFNEDDEDKDIIEKIAKSIRSSGMRCLNELFKILGSEFDWSDYVNLISGQLIEPRLVNFANENLQQPSAVLILMCSWINQPNTIPFLYVNDFAAVKAILSILGHDGAKEAVSASVLNFAVVALEKRNESNDDYFTLLAIVVDSLLHTLPSTIKRIYNPEVGSLAIRTLLLMIQGEYIDSRETKGTLIDALTFALEKSNLQIDIKDKSNVLIALSSLLVSYDCTFDEILPLYRVVSKLMRIFAAKEIRETLAGCLETLGGKFEHLKLVADIIAGLNSFTTRMNEYDFERRLESFRLVNEEYYTTFDVTQWFPLINCALFFINDRDELAIRVNAGYMLKRFVDCYAGKPTIEEAAPYVHLLKDTILPVLRLGIRKDNEDVQSEYISVLEYIVDQNKYFTELSDLRILLGNKAEKEGEEEEGGGGGEKEQVEGGEEEGSSFFQDINHVQLHLRYRAIRRLTEQSGHLKGNSISHYILPIVEKYVLSKEEKYRNIGLESLEAISVLVQSVTWNQYKAILKRYLSNLKDGAEMLKQKVNLVVAISGGLKKIMNKEEEAKNIVSQDEIDDFILSEILPTIVKILQVRNDDTIVARAPLSEAAINFVLCLSPERIEGELPKILTSMCQVMRSRSEELRDAVRKSLGKIAVALGARYLSFILKELKAALSRGSQIHVLSYTVHYLLQCMDKHLVHGDLNESISMIIEIVMEDIFGAAGQEKDADGYTSKMKEVRFKKSYDSCEIVASNISLNQFGELIEPIRLLLRESITHKVQVKLDELLRRLSNGLNHNSEAANVEILHLCFEIFSMSSSSTTTTTAPATTISATEQHFLTTLNRKTKNHVDKLLCEQTMQRLSLELLRTAISRHENLLTTANLAGFVPLLEKGINSENESVVLASLRVLMIVIRLPFDEEIQGVLKTCARRAIVLIKDSPSTNSDLCQAALKFLATTIKHNSKVVLKDSAISYILTRIQPDLEEPNRQGLAFNFLKAVVSQHMLLPELYDVMDSVAKLMIVNHSKEIRDISRSVFFQFLMEYDQSKGRLEKQFKFLVKNLTYPTEEGRQSVMELIHLIIGKAGTDLLSKLGSSFFIALSNVMVSDSSSKSREMANTLLTLLVKKLPKIGFVEEYCAAWLKQSTNSLLKRCGFSVYKLLIATFGLKKNNSLDTLAISNIQRILNQSKFTEEGNDVEWELLYASISTFSTIATSAKDQIFDNRFKKIWQGVIDCLLYPHSWIRLITCRLVSILLSNLTKSKLDGDANGDANTAQLETIATKLIHQLRTPSLSDDLANQCTKNLVSIAMSWESHGTTLNKGENEPLVANDYLVGRVCSIVRQENVQSSLAKKAAIKFLAFFIQLTTEKRVGKVSEMIISSLYNFTDADYSASLADDELTNISLETLNIIKEKIGATEYTSLFAQVKQQVNLRRQSRRAKKAQLAITAPEVASKRKFKKHERSREKRKHERDENGYYKPKRKKNN</sequence>
<feature type="domain" description="U3 small nucleolar RNA-associated protein 20 N-terminal" evidence="2">
    <location>
        <begin position="954"/>
        <end position="1541"/>
    </location>
</feature>
<dbReference type="InterPro" id="IPR016024">
    <property type="entry name" value="ARM-type_fold"/>
</dbReference>
<dbReference type="GeneID" id="73379285"/>
<dbReference type="Proteomes" id="UP001202479">
    <property type="component" value="Unassembled WGS sequence"/>
</dbReference>
<dbReference type="Pfam" id="PF20416">
    <property type="entry name" value="UTP20"/>
    <property type="match status" value="1"/>
</dbReference>
<dbReference type="GO" id="GO:0032040">
    <property type="term" value="C:small-subunit processome"/>
    <property type="evidence" value="ECO:0007669"/>
    <property type="project" value="TreeGrafter"/>
</dbReference>
<dbReference type="PANTHER" id="PTHR17695:SF11">
    <property type="entry name" value="SMALL SUBUNIT PROCESSOME COMPONENT 20 HOMOLOG"/>
    <property type="match status" value="1"/>
</dbReference>
<name>A0AAI9WZ86_9ASCO</name>
<feature type="compositionally biased region" description="Basic residues" evidence="1">
    <location>
        <begin position="2601"/>
        <end position="2616"/>
    </location>
</feature>
<feature type="domain" description="U3 small nucleolar RNA-associated protein 20" evidence="3">
    <location>
        <begin position="1750"/>
        <end position="1964"/>
    </location>
</feature>
<keyword evidence="6" id="KW-1185">Reference proteome</keyword>
<dbReference type="GO" id="GO:0030686">
    <property type="term" value="C:90S preribosome"/>
    <property type="evidence" value="ECO:0007669"/>
    <property type="project" value="TreeGrafter"/>
</dbReference>
<evidence type="ECO:0000313" key="5">
    <source>
        <dbReference type="EMBL" id="KAI3405650.2"/>
    </source>
</evidence>
<dbReference type="InterPro" id="IPR057525">
    <property type="entry name" value="UTP20_C"/>
</dbReference>
<gene>
    <name evidence="5" type="ORF">KGF56_001668</name>
</gene>
<dbReference type="Pfam" id="PF07539">
    <property type="entry name" value="UTP20_N"/>
    <property type="match status" value="1"/>
</dbReference>
<protein>
    <submittedName>
        <fullName evidence="5">UTP20</fullName>
    </submittedName>
</protein>
<dbReference type="InterPro" id="IPR052575">
    <property type="entry name" value="SSU_processome_comp_20"/>
</dbReference>
<organism evidence="5 6">
    <name type="scientific">Candida oxycetoniae</name>
    <dbReference type="NCBI Taxonomy" id="497107"/>
    <lineage>
        <taxon>Eukaryota</taxon>
        <taxon>Fungi</taxon>
        <taxon>Dikarya</taxon>
        <taxon>Ascomycota</taxon>
        <taxon>Saccharomycotina</taxon>
        <taxon>Pichiomycetes</taxon>
        <taxon>Debaryomycetaceae</taxon>
        <taxon>Candida/Lodderomyces clade</taxon>
        <taxon>Candida</taxon>
    </lineage>
</organism>
<dbReference type="EMBL" id="JAHUZD010000028">
    <property type="protein sequence ID" value="KAI3405650.2"/>
    <property type="molecule type" value="Genomic_DNA"/>
</dbReference>
<dbReference type="SUPFAM" id="SSF48371">
    <property type="entry name" value="ARM repeat"/>
    <property type="match status" value="3"/>
</dbReference>
<dbReference type="Gene3D" id="1.25.10.10">
    <property type="entry name" value="Leucine-rich Repeat Variant"/>
    <property type="match status" value="2"/>
</dbReference>
<reference evidence="5" key="1">
    <citation type="journal article" date="2022" name="DNA Res.">
        <title>Genome analysis of five recently described species of the CUG-Ser clade uncovers Candida theae as a new hybrid lineage with pathogenic potential in the Candida parapsilosis species complex.</title>
        <authorList>
            <person name="Mixao V."/>
            <person name="Del Olmo V."/>
            <person name="Hegedusova E."/>
            <person name="Saus E."/>
            <person name="Pryszcz L."/>
            <person name="Cillingova A."/>
            <person name="Nosek J."/>
            <person name="Gabaldon T."/>
        </authorList>
    </citation>
    <scope>NUCLEOTIDE SEQUENCE</scope>
    <source>
        <strain evidence="5">CBS 10844</strain>
    </source>
</reference>
<evidence type="ECO:0000259" key="4">
    <source>
        <dbReference type="Pfam" id="PF23099"/>
    </source>
</evidence>
<dbReference type="InterPro" id="IPR011989">
    <property type="entry name" value="ARM-like"/>
</dbReference>
<evidence type="ECO:0000256" key="1">
    <source>
        <dbReference type="SAM" id="MobiDB-lite"/>
    </source>
</evidence>
<evidence type="ECO:0000259" key="2">
    <source>
        <dbReference type="Pfam" id="PF07539"/>
    </source>
</evidence>
<feature type="domain" description="U3 small nucleolar RNA-associated protein 20 C-terminal" evidence="4">
    <location>
        <begin position="2326"/>
        <end position="2619"/>
    </location>
</feature>
<evidence type="ECO:0000259" key="3">
    <source>
        <dbReference type="Pfam" id="PF20416"/>
    </source>
</evidence>
<evidence type="ECO:0000313" key="6">
    <source>
        <dbReference type="Proteomes" id="UP001202479"/>
    </source>
</evidence>
<feature type="region of interest" description="Disordered" evidence="1">
    <location>
        <begin position="2587"/>
        <end position="2632"/>
    </location>
</feature>
<dbReference type="PANTHER" id="PTHR17695">
    <property type="entry name" value="SMALL SUBUNIT PROCESSOME COMPONENT 20 HOMOLOG"/>
    <property type="match status" value="1"/>
</dbReference>
<dbReference type="RefSeq" id="XP_049181395.1">
    <property type="nucleotide sequence ID" value="XM_049322815.1"/>
</dbReference>
<proteinExistence type="predicted"/>